<comment type="catalytic activity">
    <reaction evidence="6">
        <text>Couples ATP hydrolysis with the unwinding of duplex DNA by translocating in the 3'-5' direction.</text>
        <dbReference type="EC" id="5.6.2.4"/>
    </reaction>
</comment>
<evidence type="ECO:0000256" key="5">
    <source>
        <dbReference type="ARBA" id="ARBA00023235"/>
    </source>
</evidence>
<dbReference type="AlphaFoldDB" id="A0A4R3P4J0"/>
<dbReference type="Gene3D" id="3.40.50.300">
    <property type="entry name" value="P-loop containing nucleotide triphosphate hydrolases"/>
    <property type="match status" value="2"/>
</dbReference>
<proteinExistence type="predicted"/>
<protein>
    <recommendedName>
        <fullName evidence="7">DNA 3'-5' helicase</fullName>
        <ecNumber evidence="7">5.6.2.4</ecNumber>
    </recommendedName>
</protein>
<evidence type="ECO:0000313" key="11">
    <source>
        <dbReference type="EMBL" id="CDT46718.1"/>
    </source>
</evidence>
<accession>A0A4R3P4J0</accession>
<comment type="catalytic activity">
    <reaction evidence="8">
        <text>ATP + H2O = ADP + phosphate + H(+)</text>
        <dbReference type="Rhea" id="RHEA:13065"/>
        <dbReference type="ChEBI" id="CHEBI:15377"/>
        <dbReference type="ChEBI" id="CHEBI:15378"/>
        <dbReference type="ChEBI" id="CHEBI:30616"/>
        <dbReference type="ChEBI" id="CHEBI:43474"/>
        <dbReference type="ChEBI" id="CHEBI:456216"/>
        <dbReference type="EC" id="5.6.2.4"/>
    </reaction>
</comment>
<evidence type="ECO:0000259" key="10">
    <source>
        <dbReference type="Pfam" id="PF13361"/>
    </source>
</evidence>
<evidence type="ECO:0000256" key="7">
    <source>
        <dbReference type="ARBA" id="ARBA00034808"/>
    </source>
</evidence>
<feature type="domain" description="UvrD-like helicase ATP-binding" evidence="9">
    <location>
        <begin position="32"/>
        <end position="98"/>
    </location>
</feature>
<evidence type="ECO:0000256" key="2">
    <source>
        <dbReference type="ARBA" id="ARBA00022801"/>
    </source>
</evidence>
<evidence type="ECO:0000313" key="12">
    <source>
        <dbReference type="EMBL" id="CDT51561.1"/>
    </source>
</evidence>
<evidence type="ECO:0000256" key="3">
    <source>
        <dbReference type="ARBA" id="ARBA00022806"/>
    </source>
</evidence>
<evidence type="ECO:0000313" key="14">
    <source>
        <dbReference type="Proteomes" id="UP000049495"/>
    </source>
</evidence>
<dbReference type="GO" id="GO:0005829">
    <property type="term" value="C:cytosol"/>
    <property type="evidence" value="ECO:0007669"/>
    <property type="project" value="TreeGrafter"/>
</dbReference>
<dbReference type="GO" id="GO:0003677">
    <property type="term" value="F:DNA binding"/>
    <property type="evidence" value="ECO:0007669"/>
    <property type="project" value="InterPro"/>
</dbReference>
<dbReference type="GO" id="GO:0000725">
    <property type="term" value="P:recombinational repair"/>
    <property type="evidence" value="ECO:0007669"/>
    <property type="project" value="TreeGrafter"/>
</dbReference>
<dbReference type="OrthoDB" id="5298826at2"/>
<dbReference type="Pfam" id="PF13361">
    <property type="entry name" value="UvrD_C"/>
    <property type="match status" value="1"/>
</dbReference>
<sequence>MSGYTTFNDVFYDFSDPNHPAYNSHDTQRLLKYNHLLIDEFKDISPNIIGFFRQIKRHLSSNQTRPGGSLICIGDDLQSIYGWRGSSALYITHFERYFTTDHTHESISLEANHRSHSTILTKGQTCADKVRNKSSKSYKVCANEERHVDPGCHIYPAYEERFYSDLYSYIDYELAAITLEKELEKRKPTKDKPIYILYRSFNNKYSKKSLKWNDLIKKNADKIKVIKSLTIHASKGLEGDCVIVLGNIPPSKTNPIREGLYYQSPDISSTYYEMQVDEGHRLAYVAITRAKQVLHWFFQSNSSSDNLAHYLLNE</sequence>
<dbReference type="Pfam" id="PF00580">
    <property type="entry name" value="UvrD-helicase"/>
    <property type="match status" value="1"/>
</dbReference>
<keyword evidence="4" id="KW-0067">ATP-binding</keyword>
<keyword evidence="13" id="KW-1185">Reference proteome</keyword>
<dbReference type="GO" id="GO:0043138">
    <property type="term" value="F:3'-5' DNA helicase activity"/>
    <property type="evidence" value="ECO:0007669"/>
    <property type="project" value="UniProtKB-EC"/>
</dbReference>
<dbReference type="GeneID" id="93903570"/>
<feature type="domain" description="UvrD-like helicase C-terminal" evidence="10">
    <location>
        <begin position="205"/>
        <end position="295"/>
    </location>
</feature>
<evidence type="ECO:0000313" key="13">
    <source>
        <dbReference type="Proteomes" id="UP000049077"/>
    </source>
</evidence>
<evidence type="ECO:0000256" key="4">
    <source>
        <dbReference type="ARBA" id="ARBA00022840"/>
    </source>
</evidence>
<keyword evidence="5" id="KW-0413">Isomerase</keyword>
<dbReference type="InterPro" id="IPR000212">
    <property type="entry name" value="DNA_helicase_UvrD/REP"/>
</dbReference>
<reference evidence="14" key="1">
    <citation type="submission" date="2014-06" db="EMBL/GenBank/DDBJ databases">
        <authorList>
            <person name="Le Roux Frederique"/>
        </authorList>
    </citation>
    <scope>NUCLEOTIDE SEQUENCE [LARGE SCALE GENOMIC DNA]</scope>
    <source>
        <strain evidence="14">J5-5</strain>
    </source>
</reference>
<evidence type="ECO:0000256" key="1">
    <source>
        <dbReference type="ARBA" id="ARBA00022741"/>
    </source>
</evidence>
<comment type="caution">
    <text evidence="12">The sequence shown here is derived from an EMBL/GenBank/DDBJ whole genome shotgun (WGS) entry which is preliminary data.</text>
</comment>
<dbReference type="InterPro" id="IPR027417">
    <property type="entry name" value="P-loop_NTPase"/>
</dbReference>
<dbReference type="EMBL" id="CCJX01000147">
    <property type="protein sequence ID" value="CDT46718.1"/>
    <property type="molecule type" value="Genomic_DNA"/>
</dbReference>
<keyword evidence="1" id="KW-0547">Nucleotide-binding</keyword>
<reference evidence="12 13" key="2">
    <citation type="submission" date="2014-06" db="EMBL/GenBank/DDBJ databases">
        <authorList>
            <person name="Le Roux F."/>
        </authorList>
    </citation>
    <scope>NUCLEOTIDE SEQUENCE</scope>
    <source>
        <strain evidence="11 13">J5-4</strain>
        <strain evidence="12">J5-5</strain>
    </source>
</reference>
<organism evidence="12 14">
    <name type="scientific">Vibrio crassostreae</name>
    <dbReference type="NCBI Taxonomy" id="246167"/>
    <lineage>
        <taxon>Bacteria</taxon>
        <taxon>Pseudomonadati</taxon>
        <taxon>Pseudomonadota</taxon>
        <taxon>Gammaproteobacteria</taxon>
        <taxon>Vibrionales</taxon>
        <taxon>Vibrionaceae</taxon>
        <taxon>Vibrio</taxon>
    </lineage>
</organism>
<keyword evidence="3" id="KW-0347">Helicase</keyword>
<evidence type="ECO:0000256" key="6">
    <source>
        <dbReference type="ARBA" id="ARBA00034617"/>
    </source>
</evidence>
<keyword evidence="2" id="KW-0378">Hydrolase</keyword>
<dbReference type="PANTHER" id="PTHR11070">
    <property type="entry name" value="UVRD / RECB / PCRA DNA HELICASE FAMILY MEMBER"/>
    <property type="match status" value="1"/>
</dbReference>
<dbReference type="EC" id="5.6.2.4" evidence="7"/>
<dbReference type="Proteomes" id="UP000049077">
    <property type="component" value="Unassembled WGS sequence"/>
</dbReference>
<dbReference type="EMBL" id="CCJV01000119">
    <property type="protein sequence ID" value="CDT51561.1"/>
    <property type="molecule type" value="Genomic_DNA"/>
</dbReference>
<evidence type="ECO:0000256" key="8">
    <source>
        <dbReference type="ARBA" id="ARBA00048988"/>
    </source>
</evidence>
<dbReference type="GO" id="GO:0005524">
    <property type="term" value="F:ATP binding"/>
    <property type="evidence" value="ECO:0007669"/>
    <property type="project" value="UniProtKB-KW"/>
</dbReference>
<dbReference type="PANTHER" id="PTHR11070:SF63">
    <property type="entry name" value="DNA HELICASE IV"/>
    <property type="match status" value="1"/>
</dbReference>
<dbReference type="RefSeq" id="WP_048660757.1">
    <property type="nucleotide sequence ID" value="NZ_AP025479.1"/>
</dbReference>
<evidence type="ECO:0000259" key="9">
    <source>
        <dbReference type="Pfam" id="PF00580"/>
    </source>
</evidence>
<dbReference type="InterPro" id="IPR014017">
    <property type="entry name" value="DNA_helicase_UvrD-like_C"/>
</dbReference>
<dbReference type="InterPro" id="IPR014016">
    <property type="entry name" value="UvrD-like_ATP-bd"/>
</dbReference>
<gene>
    <name evidence="11" type="ORF">VCR4J5_600002</name>
    <name evidence="12" type="ORF">VCR5J5_570005</name>
</gene>
<dbReference type="SUPFAM" id="SSF52540">
    <property type="entry name" value="P-loop containing nucleoside triphosphate hydrolases"/>
    <property type="match status" value="1"/>
</dbReference>
<name>A0A4R3P4J0_9VIBR</name>
<dbReference type="GO" id="GO:0016787">
    <property type="term" value="F:hydrolase activity"/>
    <property type="evidence" value="ECO:0007669"/>
    <property type="project" value="UniProtKB-KW"/>
</dbReference>
<dbReference type="Proteomes" id="UP000049495">
    <property type="component" value="Unassembled WGS sequence"/>
</dbReference>